<dbReference type="InterPro" id="IPR001128">
    <property type="entry name" value="Cyt_P450"/>
</dbReference>
<dbReference type="PRINTS" id="PR00463">
    <property type="entry name" value="EP450I"/>
</dbReference>
<evidence type="ECO:0000256" key="1">
    <source>
        <dbReference type="ARBA" id="ARBA00010617"/>
    </source>
</evidence>
<accession>A0A8D2LJG8</accession>
<keyword evidence="2" id="KW-0408">Iron</keyword>
<dbReference type="InterPro" id="IPR036396">
    <property type="entry name" value="Cyt_P450_sf"/>
</dbReference>
<dbReference type="InterPro" id="IPR002401">
    <property type="entry name" value="Cyt_P450_E_grp-I"/>
</dbReference>
<dbReference type="Gene3D" id="1.10.630.10">
    <property type="entry name" value="Cytochrome P450"/>
    <property type="match status" value="1"/>
</dbReference>
<comment type="similarity">
    <text evidence="1">Belongs to the cytochrome P450 family.</text>
</comment>
<dbReference type="AlphaFoldDB" id="A0A8D2LJG8"/>
<name>A0A8D2LJG8_VARKO</name>
<dbReference type="Proteomes" id="UP000694545">
    <property type="component" value="Unplaced"/>
</dbReference>
<evidence type="ECO:0000256" key="2">
    <source>
        <dbReference type="ARBA" id="ARBA00023004"/>
    </source>
</evidence>
<reference evidence="4" key="2">
    <citation type="submission" date="2025-09" db="UniProtKB">
        <authorList>
            <consortium name="Ensembl"/>
        </authorList>
    </citation>
    <scope>IDENTIFICATION</scope>
</reference>
<feature type="region of interest" description="Disordered" evidence="3">
    <location>
        <begin position="131"/>
        <end position="156"/>
    </location>
</feature>
<evidence type="ECO:0000256" key="3">
    <source>
        <dbReference type="SAM" id="MobiDB-lite"/>
    </source>
</evidence>
<dbReference type="GO" id="GO:0016705">
    <property type="term" value="F:oxidoreductase activity, acting on paired donors, with incorporation or reduction of molecular oxygen"/>
    <property type="evidence" value="ECO:0007669"/>
    <property type="project" value="InterPro"/>
</dbReference>
<dbReference type="InterPro" id="IPR050196">
    <property type="entry name" value="Cytochrome_P450_Monoox"/>
</dbReference>
<proteinExistence type="inferred from homology"/>
<dbReference type="GO" id="GO:0005506">
    <property type="term" value="F:iron ion binding"/>
    <property type="evidence" value="ECO:0007669"/>
    <property type="project" value="InterPro"/>
</dbReference>
<evidence type="ECO:0000313" key="4">
    <source>
        <dbReference type="Ensembl" id="ENSVKKP00000022979.1"/>
    </source>
</evidence>
<dbReference type="SUPFAM" id="SSF48264">
    <property type="entry name" value="Cytochrome P450"/>
    <property type="match status" value="1"/>
</dbReference>
<dbReference type="OMA" id="SWRLDRE"/>
<evidence type="ECO:0000313" key="5">
    <source>
        <dbReference type="Proteomes" id="UP000694545"/>
    </source>
</evidence>
<dbReference type="GO" id="GO:0020037">
    <property type="term" value="F:heme binding"/>
    <property type="evidence" value="ECO:0007669"/>
    <property type="project" value="InterPro"/>
</dbReference>
<dbReference type="GO" id="GO:0004497">
    <property type="term" value="F:monooxygenase activity"/>
    <property type="evidence" value="ECO:0007669"/>
    <property type="project" value="InterPro"/>
</dbReference>
<dbReference type="Pfam" id="PF00067">
    <property type="entry name" value="p450"/>
    <property type="match status" value="1"/>
</dbReference>
<sequence>MPDVCTQQATGLLRLKAGAAHHHLSALQQGVPNDDHPPSSLPGGGRWLCPGPCLPCSGPLAACGPRLGVLLVPQGLISPSLPKWRVPVSQLQIGARRRRPCWPPPPLGDMPPCLPGCSSVAPPATLSLEGACSRGPGELSRPSGTSPPPLGGSPAWSQGTLPRHTIVLVPPGNVGSDFMIILFLQARWCRQTSGGPASLDMFEHISLITLDSLRKCVFSLKAIVKNERSSDDIAAILELSSLVVRHQHQLLRHFDWVCHWTADGHHFHHACAIMHRFTANVIRQQRITLSHLGRDAWVKSKQDETMDFIDLLLSKDEEGHHLSDEDITAEVDTFMCESHDTTASALSWVLYNLARHPKYQDRCWEEIQDLMLMLGLLPFLREDLSQMPFITVCIVESLCLHSPDTVISRSCTEDTLPSTGNTCLLSIYGTHHNPAVWPEPEAYNPDRFDPATIQQQPPLAFVPFSTGKHNFAKSELKVVLALTLLRFPELILKAENGLWLWVEPLLA</sequence>
<dbReference type="PANTHER" id="PTHR24291:SF210">
    <property type="entry name" value="CYTOCHROME P450 FAMILY 4 SUBFAMILY F MEMBER 11"/>
    <property type="match status" value="1"/>
</dbReference>
<organism evidence="4 5">
    <name type="scientific">Varanus komodoensis</name>
    <name type="common">Komodo dragon</name>
    <dbReference type="NCBI Taxonomy" id="61221"/>
    <lineage>
        <taxon>Eukaryota</taxon>
        <taxon>Metazoa</taxon>
        <taxon>Chordata</taxon>
        <taxon>Craniata</taxon>
        <taxon>Vertebrata</taxon>
        <taxon>Euteleostomi</taxon>
        <taxon>Lepidosauria</taxon>
        <taxon>Squamata</taxon>
        <taxon>Bifurcata</taxon>
        <taxon>Unidentata</taxon>
        <taxon>Episquamata</taxon>
        <taxon>Toxicofera</taxon>
        <taxon>Anguimorpha</taxon>
        <taxon>Paleoanguimorpha</taxon>
        <taxon>Varanoidea</taxon>
        <taxon>Varanidae</taxon>
        <taxon>Varanus</taxon>
    </lineage>
</organism>
<keyword evidence="5" id="KW-1185">Reference proteome</keyword>
<protein>
    <submittedName>
        <fullName evidence="4">Cytochrome P450 family 4 subfamily F member 8</fullName>
    </submittedName>
</protein>
<reference evidence="4" key="1">
    <citation type="submission" date="2025-08" db="UniProtKB">
        <authorList>
            <consortium name="Ensembl"/>
        </authorList>
    </citation>
    <scope>IDENTIFICATION</scope>
</reference>
<dbReference type="Ensembl" id="ENSVKKT00000023549.1">
    <property type="protein sequence ID" value="ENSVKKP00000022979.1"/>
    <property type="gene ID" value="ENSVKKG00000015266.1"/>
</dbReference>
<dbReference type="PANTHER" id="PTHR24291">
    <property type="entry name" value="CYTOCHROME P450 FAMILY 4"/>
    <property type="match status" value="1"/>
</dbReference>